<reference evidence="1" key="1">
    <citation type="journal article" date="2015" name="Genome Biol. Evol.">
        <title>Physical Mapping and Refinement of the Painted Turtle Genome (Chrysemys picta) Inform Amniote Genome Evolution and Challenge Turtle-Bird Chromosomal Conservation.</title>
        <authorList>
            <person name="Badenhorst D."/>
            <person name="Hillier L.W."/>
            <person name="Literman R."/>
            <person name="Montiel E.E."/>
            <person name="Radhakrishnan S."/>
            <person name="Shen Y."/>
            <person name="Minx P."/>
            <person name="Janes D.E."/>
            <person name="Warren W.C."/>
            <person name="Edwards S.V."/>
            <person name="Valenzuela N."/>
        </authorList>
    </citation>
    <scope>NUCLEOTIDE SEQUENCE [LARGE SCALE GENOMIC DNA]</scope>
</reference>
<dbReference type="GeneTree" id="ENSGT00940000163630"/>
<dbReference type="OMA" id="WMEAYIT"/>
<sequence length="104" mass="11454">MGKDGLFLPQINDSQKELLDAPLDIAELMQAIKEMKVGKTPGADRFPAEFYKKFSETLTPRLLNIEAEISIISKPGKDLGMCSNYRPISLLNCDAKILAKALAT</sequence>
<organism evidence="1 2">
    <name type="scientific">Chrysemys picta bellii</name>
    <name type="common">Western painted turtle</name>
    <name type="synonym">Emys bellii</name>
    <dbReference type="NCBI Taxonomy" id="8478"/>
    <lineage>
        <taxon>Eukaryota</taxon>
        <taxon>Metazoa</taxon>
        <taxon>Chordata</taxon>
        <taxon>Craniata</taxon>
        <taxon>Vertebrata</taxon>
        <taxon>Euteleostomi</taxon>
        <taxon>Archelosauria</taxon>
        <taxon>Testudinata</taxon>
        <taxon>Testudines</taxon>
        <taxon>Cryptodira</taxon>
        <taxon>Durocryptodira</taxon>
        <taxon>Testudinoidea</taxon>
        <taxon>Emydidae</taxon>
        <taxon>Chrysemys</taxon>
    </lineage>
</organism>
<dbReference type="Proteomes" id="UP000694380">
    <property type="component" value="Chromosome 1"/>
</dbReference>
<dbReference type="PANTHER" id="PTHR19446">
    <property type="entry name" value="REVERSE TRANSCRIPTASES"/>
    <property type="match status" value="1"/>
</dbReference>
<keyword evidence="2" id="KW-1185">Reference proteome</keyword>
<dbReference type="Ensembl" id="ENSCPBT00000004238.1">
    <property type="protein sequence ID" value="ENSCPBP00000003471.1"/>
    <property type="gene ID" value="ENSCPBG00000002821.1"/>
</dbReference>
<name>A0A8C3F5L1_CHRPI</name>
<evidence type="ECO:0000313" key="1">
    <source>
        <dbReference type="Ensembl" id="ENSCPBP00000003471.1"/>
    </source>
</evidence>
<evidence type="ECO:0000313" key="2">
    <source>
        <dbReference type="Proteomes" id="UP000694380"/>
    </source>
</evidence>
<dbReference type="AlphaFoldDB" id="A0A8C3F5L1"/>
<reference evidence="1" key="2">
    <citation type="submission" date="2025-08" db="UniProtKB">
        <authorList>
            <consortium name="Ensembl"/>
        </authorList>
    </citation>
    <scope>IDENTIFICATION</scope>
</reference>
<accession>A0A8C3F5L1</accession>
<reference evidence="1" key="3">
    <citation type="submission" date="2025-09" db="UniProtKB">
        <authorList>
            <consortium name="Ensembl"/>
        </authorList>
    </citation>
    <scope>IDENTIFICATION</scope>
</reference>
<evidence type="ECO:0008006" key="3">
    <source>
        <dbReference type="Google" id="ProtNLM"/>
    </source>
</evidence>
<protein>
    <recommendedName>
        <fullName evidence="3">Reverse transcriptase</fullName>
    </recommendedName>
</protein>
<proteinExistence type="predicted"/>